<sequence>MNMMLIIDVIIVLILVAVGYMLDDYFNLTALYITPPVAGGVIGIIVNLVNYAMTGSMWLPHQFGPQLLITIFLFSIGVKIALTYGKKHLISLFNLFWITVVIMFIIDAVAIMTTNNSVSLFAFGSSSLAWNGAWLNFIQQVFPNLTTIQFYFHASLLAAFLLAPVVVKMFVFFEVEEIQNPARPQIGDWHWGVVIVSLFLALTAIFMRTNFLAGIPYLFSFIIAMWLGIIVGLVIDHFANDKQDQMLTSIGELGLLSLYGFIVSMLLKSTNIVVTNWNLRLLYLLIIKIIIITVIHIILAKLLVKDHHDLVLMGACWAFTLSAPVACMNTMNSIVRYHGEADDVLLLVPPIVLWLINYAHYGVFIWLLH</sequence>
<keyword evidence="1" id="KW-0472">Membrane</keyword>
<gene>
    <name evidence="2" type="ORF">JOC47_002294</name>
</gene>
<feature type="transmembrane region" description="Helical" evidence="1">
    <location>
        <begin position="118"/>
        <end position="138"/>
    </location>
</feature>
<keyword evidence="1" id="KW-1133">Transmembrane helix</keyword>
<feature type="transmembrane region" description="Helical" evidence="1">
    <location>
        <begin position="89"/>
        <end position="112"/>
    </location>
</feature>
<protein>
    <submittedName>
        <fullName evidence="2">ESS family glutamate:Na+ symporter</fullName>
    </submittedName>
</protein>
<feature type="transmembrane region" description="Helical" evidence="1">
    <location>
        <begin position="214"/>
        <end position="235"/>
    </location>
</feature>
<keyword evidence="1" id="KW-0812">Transmembrane</keyword>
<comment type="caution">
    <text evidence="2">The sequence shown here is derived from an EMBL/GenBank/DDBJ whole genome shotgun (WGS) entry which is preliminary data.</text>
</comment>
<organism evidence="2 3">
    <name type="scientific">Halanaerobacter jeridensis</name>
    <dbReference type="NCBI Taxonomy" id="706427"/>
    <lineage>
        <taxon>Bacteria</taxon>
        <taxon>Bacillati</taxon>
        <taxon>Bacillota</taxon>
        <taxon>Clostridia</taxon>
        <taxon>Halanaerobiales</taxon>
        <taxon>Halobacteroidaceae</taxon>
        <taxon>Halanaerobacter</taxon>
    </lineage>
</organism>
<reference evidence="2" key="1">
    <citation type="submission" date="2021-01" db="EMBL/GenBank/DDBJ databases">
        <title>Genomic Encyclopedia of Type Strains, Phase IV (KMG-IV): sequencing the most valuable type-strain genomes for metagenomic binning, comparative biology and taxonomic classification.</title>
        <authorList>
            <person name="Goeker M."/>
        </authorList>
    </citation>
    <scope>NUCLEOTIDE SEQUENCE</scope>
    <source>
        <strain evidence="2">DSM 23230</strain>
    </source>
</reference>
<dbReference type="Proteomes" id="UP000774000">
    <property type="component" value="Unassembled WGS sequence"/>
</dbReference>
<feature type="transmembrane region" description="Helical" evidence="1">
    <location>
        <begin position="189"/>
        <end position="207"/>
    </location>
</feature>
<feature type="transmembrane region" description="Helical" evidence="1">
    <location>
        <begin position="63"/>
        <end position="82"/>
    </location>
</feature>
<feature type="transmembrane region" description="Helical" evidence="1">
    <location>
        <begin position="247"/>
        <end position="267"/>
    </location>
</feature>
<evidence type="ECO:0000256" key="1">
    <source>
        <dbReference type="SAM" id="Phobius"/>
    </source>
</evidence>
<feature type="transmembrane region" description="Helical" evidence="1">
    <location>
        <begin position="150"/>
        <end position="173"/>
    </location>
</feature>
<evidence type="ECO:0000313" key="2">
    <source>
        <dbReference type="EMBL" id="MBM7557428.1"/>
    </source>
</evidence>
<evidence type="ECO:0000313" key="3">
    <source>
        <dbReference type="Proteomes" id="UP000774000"/>
    </source>
</evidence>
<feature type="transmembrane region" description="Helical" evidence="1">
    <location>
        <begin position="344"/>
        <end position="368"/>
    </location>
</feature>
<dbReference type="EMBL" id="JAFBDQ010000012">
    <property type="protein sequence ID" value="MBM7557428.1"/>
    <property type="molecule type" value="Genomic_DNA"/>
</dbReference>
<accession>A0A938XPR4</accession>
<feature type="transmembrane region" description="Helical" evidence="1">
    <location>
        <begin position="279"/>
        <end position="304"/>
    </location>
</feature>
<feature type="transmembrane region" description="Helical" evidence="1">
    <location>
        <begin position="29"/>
        <end position="51"/>
    </location>
</feature>
<keyword evidence="3" id="KW-1185">Reference proteome</keyword>
<feature type="transmembrane region" description="Helical" evidence="1">
    <location>
        <begin position="6"/>
        <end position="22"/>
    </location>
</feature>
<proteinExistence type="predicted"/>
<dbReference type="AlphaFoldDB" id="A0A938XPR4"/>
<name>A0A938XPR4_9FIRM</name>
<feature type="transmembrane region" description="Helical" evidence="1">
    <location>
        <begin position="310"/>
        <end position="332"/>
    </location>
</feature>